<reference evidence="3" key="1">
    <citation type="journal article" date="2014" name="Nucleic Acids Res.">
        <title>The evolutionary dynamics of variant antigen genes in Babesia reveal a history of genomic innovation underlying host-parasite interaction.</title>
        <authorList>
            <person name="Jackson A.P."/>
            <person name="Otto T.D."/>
            <person name="Darby A."/>
            <person name="Ramaprasad A."/>
            <person name="Xia D."/>
            <person name="Echaide I.E."/>
            <person name="Farber M."/>
            <person name="Gahlot S."/>
            <person name="Gamble J."/>
            <person name="Gupta D."/>
            <person name="Gupta Y."/>
            <person name="Jackson L."/>
            <person name="Malandrin L."/>
            <person name="Malas T.B."/>
            <person name="Moussa E."/>
            <person name="Nair M."/>
            <person name="Reid A.J."/>
            <person name="Sanders M."/>
            <person name="Sharma J."/>
            <person name="Tracey A."/>
            <person name="Quail M.A."/>
            <person name="Weir W."/>
            <person name="Wastling J.M."/>
            <person name="Hall N."/>
            <person name="Willadsen P."/>
            <person name="Lingelbach K."/>
            <person name="Shiels B."/>
            <person name="Tait A."/>
            <person name="Berriman M."/>
            <person name="Allred D.R."/>
            <person name="Pain A."/>
        </authorList>
    </citation>
    <scope>NUCLEOTIDE SEQUENCE [LARGE SCALE GENOMIC DNA]</scope>
    <source>
        <strain evidence="3">Bond</strain>
    </source>
</reference>
<evidence type="ECO:0000313" key="3">
    <source>
        <dbReference type="Proteomes" id="UP000033188"/>
    </source>
</evidence>
<dbReference type="EMBL" id="LK391709">
    <property type="protein sequence ID" value="CDR96610.1"/>
    <property type="molecule type" value="Genomic_DNA"/>
</dbReference>
<keyword evidence="3" id="KW-1185">Reference proteome</keyword>
<dbReference type="RefSeq" id="XP_012768796.1">
    <property type="nucleotide sequence ID" value="XM_012913342.1"/>
</dbReference>
<dbReference type="GeneID" id="24565151"/>
<dbReference type="Proteomes" id="UP000033188">
    <property type="component" value="Chromosome 3"/>
</dbReference>
<sequence>MAPRFKKLTDCPENLREAIDWLIQVRHGGDGNGLEQLAKALKKLIAEAIERTYTSFCDNLCTILDPAGQRYECCREKIQSIKALKAEVDKAGIVEEDKLEILLNYVKTLKDGCVTNHRVDTSTDKALEDVQSRMENLEGLRKNLSGFTSDPSPILEQLCTGLETFLGFDPSSKGYNGNGIVYSDLDRLCDGMIAFLHGVLKGVHDNKNLSPYKEKLHDSVIDLDAQLSKGERGLNVVIDHVKSGIQGWLGAVKSSNYEVTRHINDLITEGQNIPKLLKELQDIKGKEYFEGVYSDWIYGVDLLPGIAEQSFNKLKTLDGKLSELLLPHIELIKRFVESYQDSFSRDVYGLIDYCSRVDNEFRTLDDTFEKGLSETNHGGLRYKLNDNITQLKDKVEKEYPRQLRISIEAAKHTLLEAKLVADAYLTAVYNNNERDMFRVKFDAIEGLLKEVNDKSSMPSKNKSQLRQLVTTVQQNLRQLNVELNKCASDIGRTISTAVSDITVALVQLDNKVKDDLVLLKNKIDGPIQEYFQTVDAGLKNAVKVSYSHSDFPQEFRIGIGGGKGDAKAPKLHKWAEDNNTRLQNALYKLDISGELPKFKTFVQEFIEIVDENQKTFFGAIGAEITGIVKKIVFNLYNANNDNIVVQNLMVNYIKWVTSAGDSTSLHSKIKKITTDLKNIFADGIVNEHSTFNTEVGGALNTYNVIKERANISVEELFEKIGKLEELPEAVKRARLSVDKFIKDIRKYYEALNTEVKIAISTLDHSLHKLDAMIRQVNFGIDDVHTKAKEYIQEFHDIYFRSSLNAKKNIKKEALSKFAESKEFALNKLKGLISERLKRINVIIEKDSVTGIKGMMKWMSGDLDASGRRSAENFLSKMKTELEKGDHITLLDLSKIARDFIDVILIYAGGDVKKVFTHDCMIMYRSKVKSIFDKFSRLLDTLTHYNADFSTNLAEFQNLLSDLNPHEFDVPAYPVLDILRVGLLKLCKELEKAYVNSYSGRAINWNRNDNTDKGNCAKVCLTSIHMLFNGLHEMFYKCARSYKAFAIDGSATTDENRYDLAKYLQLQGFNVDRLYKNKTGWDVAVKLGKGFNNNGGFSNPEETRKRFDVYMGAALEMEAPLSVLFRNLQAYCRVSHHNIATSTRYPSSIYEMLGWLAGLPYNPIFRKLEENCKSYYDVEKERHMVSKMHGLMAYDLTTVCDYSYNLLTRIAGFGDAATYYGCEYMNNSLNLHYMEKPSQCFDMLLDILRRLFHALRFLHVHCSIDKSSYGWGECRFGTGVQASDWHCSQYNDKLASGTADCSISSPLQLYFTDGLRGMLPHSIVSENQKLTCATCTKTPPSMPCLTPLGFRSFSGTTRVGKDLCDVLDKLCGDNGVFTTVYSNLSCLISRPPQSLPDIFCFFSHLTQSWKTMPETGFPSGDKSVQKSVCDKIVGTVACDYNDARKLLDSCRELYRSKSHNKHDYEKSPDIEYLIGCNKNGCGYLIQMLNGPAYSDLSAKHANKYLSWLTYICPSIVTFLEQLKNAYCNISCFESGCQGCHHEGKCLSGKHGTEECGCTSMVHCRGVLPVFYRYGLTYADASYKSKKRCYIFCKALDRILNSELLNNFLTAVDTFLWTIRKYFFYTLLSLWLLSLLYLLHIMVIRLDLLHIKSHLHSPSSHRIAAQSLLAAARLGKLAKLTYLQP</sequence>
<keyword evidence="1" id="KW-0472">Membrane</keyword>
<evidence type="ECO:0000313" key="2">
    <source>
        <dbReference type="EMBL" id="CDR96610.1"/>
    </source>
</evidence>
<dbReference type="VEuPathDB" id="PiroplasmaDB:BBBOND_0305130"/>
<feature type="transmembrane region" description="Helical" evidence="1">
    <location>
        <begin position="1620"/>
        <end position="1642"/>
    </location>
</feature>
<proteinExistence type="predicted"/>
<gene>
    <name evidence="2" type="ORF">BBBOND_0305130</name>
</gene>
<evidence type="ECO:0008006" key="4">
    <source>
        <dbReference type="Google" id="ProtNLM"/>
    </source>
</evidence>
<keyword evidence="1" id="KW-0812">Transmembrane</keyword>
<accession>A0A061DDV6</accession>
<keyword evidence="1" id="KW-1133">Transmembrane helix</keyword>
<protein>
    <recommendedName>
        <fullName evidence="4">C3H1-type domain-containing protein</fullName>
    </recommendedName>
</protein>
<dbReference type="KEGG" id="bbig:BBBOND_0305130"/>
<organism evidence="2 3">
    <name type="scientific">Babesia bigemina</name>
    <dbReference type="NCBI Taxonomy" id="5866"/>
    <lineage>
        <taxon>Eukaryota</taxon>
        <taxon>Sar</taxon>
        <taxon>Alveolata</taxon>
        <taxon>Apicomplexa</taxon>
        <taxon>Aconoidasida</taxon>
        <taxon>Piroplasmida</taxon>
        <taxon>Babesiidae</taxon>
        <taxon>Babesia</taxon>
    </lineage>
</organism>
<name>A0A061DDV6_BABBI</name>
<evidence type="ECO:0000256" key="1">
    <source>
        <dbReference type="SAM" id="Phobius"/>
    </source>
</evidence>
<dbReference type="OrthoDB" id="367094at2759"/>